<keyword evidence="1" id="KW-0732">Signal</keyword>
<evidence type="ECO:0000256" key="1">
    <source>
        <dbReference type="SAM" id="SignalP"/>
    </source>
</evidence>
<keyword evidence="3" id="KW-1185">Reference proteome</keyword>
<evidence type="ECO:0000313" key="2">
    <source>
        <dbReference type="EMBL" id="CAF0705344.1"/>
    </source>
</evidence>
<feature type="signal peptide" evidence="1">
    <location>
        <begin position="1"/>
        <end position="22"/>
    </location>
</feature>
<dbReference type="EMBL" id="CAJNOC010000011">
    <property type="protein sequence ID" value="CAF0705344.1"/>
    <property type="molecule type" value="Genomic_DNA"/>
</dbReference>
<comment type="caution">
    <text evidence="2">The sequence shown here is derived from an EMBL/GenBank/DDBJ whole genome shotgun (WGS) entry which is preliminary data.</text>
</comment>
<sequence>MIRAKKLMAIFMSLCLLSSVLCDTQKLKADGDSNETSSVTTQVLAFLDKLVAIKVSDIIKFGFSISNMIRQRRRARLQQQQLQAKSMMGRIMLEEEKESVDDDELEKIIKFFEKGLNELITNSIRKSKKSQNASPKLT</sequence>
<dbReference type="AlphaFoldDB" id="A0A813LY31"/>
<protein>
    <submittedName>
        <fullName evidence="2">Uncharacterized protein</fullName>
    </submittedName>
</protein>
<evidence type="ECO:0000313" key="3">
    <source>
        <dbReference type="Proteomes" id="UP000663879"/>
    </source>
</evidence>
<accession>A0A813LY31</accession>
<organism evidence="2 3">
    <name type="scientific">Brachionus calyciflorus</name>
    <dbReference type="NCBI Taxonomy" id="104777"/>
    <lineage>
        <taxon>Eukaryota</taxon>
        <taxon>Metazoa</taxon>
        <taxon>Spiralia</taxon>
        <taxon>Gnathifera</taxon>
        <taxon>Rotifera</taxon>
        <taxon>Eurotatoria</taxon>
        <taxon>Monogononta</taxon>
        <taxon>Pseudotrocha</taxon>
        <taxon>Ploima</taxon>
        <taxon>Brachionidae</taxon>
        <taxon>Brachionus</taxon>
    </lineage>
</organism>
<dbReference type="Proteomes" id="UP000663879">
    <property type="component" value="Unassembled WGS sequence"/>
</dbReference>
<dbReference type="OrthoDB" id="10460679at2759"/>
<reference evidence="2" key="1">
    <citation type="submission" date="2021-02" db="EMBL/GenBank/DDBJ databases">
        <authorList>
            <person name="Nowell W R."/>
        </authorList>
    </citation>
    <scope>NUCLEOTIDE SEQUENCE</scope>
    <source>
        <strain evidence="2">Ploen Becks lab</strain>
    </source>
</reference>
<gene>
    <name evidence="2" type="ORF">OXX778_LOCUS243</name>
</gene>
<feature type="chain" id="PRO_5032944585" evidence="1">
    <location>
        <begin position="23"/>
        <end position="138"/>
    </location>
</feature>
<proteinExistence type="predicted"/>
<name>A0A813LY31_9BILA</name>